<accession>A0A0J8QWT1</accession>
<reference evidence="3" key="1">
    <citation type="journal article" date="2010" name="Genome Res.">
        <title>Population genomic sequencing of Coccidioides fungi reveals recent hybridization and transposon control.</title>
        <authorList>
            <person name="Neafsey D.E."/>
            <person name="Barker B.M."/>
            <person name="Sharpton T.J."/>
            <person name="Stajich J.E."/>
            <person name="Park D.J."/>
            <person name="Whiston E."/>
            <person name="Hung C.-Y."/>
            <person name="McMahan C."/>
            <person name="White J."/>
            <person name="Sykes S."/>
            <person name="Heiman D."/>
            <person name="Young S."/>
            <person name="Zeng Q."/>
            <person name="Abouelleil A."/>
            <person name="Aftuck L."/>
            <person name="Bessette D."/>
            <person name="Brown A."/>
            <person name="FitzGerald M."/>
            <person name="Lui A."/>
            <person name="Macdonald J.P."/>
            <person name="Priest M."/>
            <person name="Orbach M.J."/>
            <person name="Galgiani J.N."/>
            <person name="Kirkland T.N."/>
            <person name="Cole G.T."/>
            <person name="Birren B.W."/>
            <person name="Henn M.R."/>
            <person name="Taylor J.W."/>
            <person name="Rounsley S.D."/>
        </authorList>
    </citation>
    <scope>NUCLEOTIDE SEQUENCE [LARGE SCALE GENOMIC DNA]</scope>
    <source>
        <strain evidence="3">RMSCC 3703</strain>
    </source>
</reference>
<dbReference type="Proteomes" id="UP000054559">
    <property type="component" value="Unassembled WGS sequence"/>
</dbReference>
<sequence length="123" mass="13334">MYRWASSRIAGRVGSTPFTGARDWDTPGSGGVWERTSLAGRPLTSKSLKPNLHPDAVFALLTAHKEKWTVYLEAMVGVKADVKSLQLTSSGRATQKKREDNQAQKGFQAVSEAVGKAFKGGKQ</sequence>
<dbReference type="EMBL" id="DS268150">
    <property type="protein sequence ID" value="KMU76911.1"/>
    <property type="molecule type" value="Genomic_DNA"/>
</dbReference>
<dbReference type="AlphaFoldDB" id="A0A0J8QWT1"/>
<feature type="region of interest" description="Disordered" evidence="1">
    <location>
        <begin position="89"/>
        <end position="108"/>
    </location>
</feature>
<evidence type="ECO:0000313" key="2">
    <source>
        <dbReference type="EMBL" id="KMU76911.1"/>
    </source>
</evidence>
<evidence type="ECO:0000313" key="3">
    <source>
        <dbReference type="Proteomes" id="UP000054559"/>
    </source>
</evidence>
<organism evidence="2 3">
    <name type="scientific">Coccidioides immitis RMSCC 3703</name>
    <dbReference type="NCBI Taxonomy" id="454286"/>
    <lineage>
        <taxon>Eukaryota</taxon>
        <taxon>Fungi</taxon>
        <taxon>Dikarya</taxon>
        <taxon>Ascomycota</taxon>
        <taxon>Pezizomycotina</taxon>
        <taxon>Eurotiomycetes</taxon>
        <taxon>Eurotiomycetidae</taxon>
        <taxon>Onygenales</taxon>
        <taxon>Onygenaceae</taxon>
        <taxon>Coccidioides</taxon>
    </lineage>
</organism>
<evidence type="ECO:0000256" key="1">
    <source>
        <dbReference type="SAM" id="MobiDB-lite"/>
    </source>
</evidence>
<protein>
    <submittedName>
        <fullName evidence="2">Uncharacterized protein</fullName>
    </submittedName>
</protein>
<proteinExistence type="predicted"/>
<gene>
    <name evidence="2" type="ORF">CISG_05954</name>
</gene>
<name>A0A0J8QWT1_COCIT</name>